<gene>
    <name evidence="3" type="primary">sctW</name>
    <name evidence="3" type="ORF">QZM52_25950</name>
</gene>
<dbReference type="EMBL" id="JAUJSQ010000011">
    <property type="protein sequence ID" value="MDN7934725.1"/>
    <property type="molecule type" value="Genomic_DNA"/>
</dbReference>
<dbReference type="Gene3D" id="1.10.150.630">
    <property type="match status" value="1"/>
</dbReference>
<dbReference type="Pfam" id="PF07201">
    <property type="entry name" value="HrpJ"/>
    <property type="match status" value="1"/>
</dbReference>
<dbReference type="InterPro" id="IPR013401">
    <property type="entry name" value="T3SS_LcrE"/>
</dbReference>
<dbReference type="InterPro" id="IPR003520">
    <property type="entry name" value="Invas_InvE"/>
</dbReference>
<reference evidence="3" key="1">
    <citation type="submission" date="2023-07" db="EMBL/GenBank/DDBJ databases">
        <title>A collection of bacterial strains from the Burkholderia cepacia Research Laboratory and Repository.</title>
        <authorList>
            <person name="Lipuma J."/>
            <person name="Spilker T."/>
            <person name="Caverly L."/>
        </authorList>
    </citation>
    <scope>NUCLEOTIDE SEQUENCE</scope>
    <source>
        <strain evidence="3">AU42020</strain>
    </source>
</reference>
<dbReference type="PRINTS" id="PR01344">
    <property type="entry name" value="INVEPROTEIN"/>
</dbReference>
<dbReference type="NCBIfam" id="TIGR02568">
    <property type="entry name" value="LcrE"/>
    <property type="match status" value="1"/>
</dbReference>
<keyword evidence="4" id="KW-1185">Reference proteome</keyword>
<dbReference type="SUPFAM" id="SSF140591">
    <property type="entry name" value="Type III secretion system domain"/>
    <property type="match status" value="1"/>
</dbReference>
<evidence type="ECO:0000313" key="4">
    <source>
        <dbReference type="Proteomes" id="UP001171606"/>
    </source>
</evidence>
<evidence type="ECO:0000256" key="1">
    <source>
        <dbReference type="SAM" id="MobiDB-lite"/>
    </source>
</evidence>
<feature type="domain" description="Hypersensitivity response secretion-like HrpJ" evidence="2">
    <location>
        <begin position="62"/>
        <end position="220"/>
    </location>
</feature>
<accession>A0ABT8PHX9</accession>
<organism evidence="3 4">
    <name type="scientific">Burkholderia metallica</name>
    <dbReference type="NCBI Taxonomy" id="488729"/>
    <lineage>
        <taxon>Bacteria</taxon>
        <taxon>Pseudomonadati</taxon>
        <taxon>Pseudomonadota</taxon>
        <taxon>Betaproteobacteria</taxon>
        <taxon>Burkholderiales</taxon>
        <taxon>Burkholderiaceae</taxon>
        <taxon>Burkholderia</taxon>
        <taxon>Burkholderia cepacia complex</taxon>
    </lineage>
</organism>
<sequence>MVSINGPWSGSHVRSVQTQMMTEARRKDARQAASERSATPDIDELENQDDLSPAALHQRLADLASHMGSIATQFQRRRDFERKRSGESDSLDRVLDEEAELKAEKLYQIVTTQRPSVIQLFQQAQKLFPDESDLYEVLRQLLKRKQLTRAQRNLLQGVLQEVEQRANPKALKAGFNCALKAKLFGKRLQIRPALLRQTYRNFLECDGVVLDQYEAWIGTYGHEHRHAVMRFVGDSLSTDIHASDPSCSIVEFGYLIGHVKKLQRLQAADEQFVSELLSRALLAGAGAPAEHDVGEEQLWLLMLCNFLRAEDGVSTIVANTVWHRAERLSNRDRSILIEALRRAYRAIPDDLFVEQRDADEVKSEFDRMMDVAYEDELRMIRSDK</sequence>
<feature type="compositionally biased region" description="Polar residues" evidence="1">
    <location>
        <begin position="1"/>
        <end position="21"/>
    </location>
</feature>
<feature type="region of interest" description="Disordered" evidence="1">
    <location>
        <begin position="1"/>
        <end position="47"/>
    </location>
</feature>
<comment type="caution">
    <text evidence="3">The sequence shown here is derived from an EMBL/GenBank/DDBJ whole genome shotgun (WGS) entry which is preliminary data.</text>
</comment>
<evidence type="ECO:0000259" key="2">
    <source>
        <dbReference type="Pfam" id="PF07201"/>
    </source>
</evidence>
<protein>
    <submittedName>
        <fullName evidence="3">Type III secretion system gatekeeper subunit SctW</fullName>
    </submittedName>
</protein>
<dbReference type="InterPro" id="IPR010812">
    <property type="entry name" value="HrpJ-like"/>
</dbReference>
<dbReference type="RefSeq" id="WP_301756809.1">
    <property type="nucleotide sequence ID" value="NZ_JAUJSQ010000011.1"/>
</dbReference>
<proteinExistence type="predicted"/>
<dbReference type="Proteomes" id="UP001171606">
    <property type="component" value="Unassembled WGS sequence"/>
</dbReference>
<evidence type="ECO:0000313" key="3">
    <source>
        <dbReference type="EMBL" id="MDN7934725.1"/>
    </source>
</evidence>
<name>A0ABT8PHX9_9BURK</name>